<feature type="compositionally biased region" description="Basic and acidic residues" evidence="6">
    <location>
        <begin position="63"/>
        <end position="81"/>
    </location>
</feature>
<keyword evidence="1 5" id="KW-0479">Metal-binding</keyword>
<dbReference type="PANTHER" id="PTHR24207">
    <property type="entry name" value="ZYX102 PROTEIN"/>
    <property type="match status" value="1"/>
</dbReference>
<dbReference type="SUPFAM" id="SSF57716">
    <property type="entry name" value="Glucocorticoid receptor-like (DNA-binding domain)"/>
    <property type="match status" value="2"/>
</dbReference>
<keyword evidence="3 5" id="KW-0862">Zinc</keyword>
<dbReference type="CDD" id="cd09372">
    <property type="entry name" value="LIM2_FBLP-1"/>
    <property type="match status" value="1"/>
</dbReference>
<gene>
    <name evidence="9" type="primary">FBLIM1</name>
    <name evidence="8" type="ORF">SMAX5B_002304</name>
</gene>
<dbReference type="Proteomes" id="UP000694558">
    <property type="component" value="Chromosome 6"/>
</dbReference>
<keyword evidence="10" id="KW-1185">Reference proteome</keyword>
<evidence type="ECO:0000256" key="1">
    <source>
        <dbReference type="ARBA" id="ARBA00022723"/>
    </source>
</evidence>
<evidence type="ECO:0000313" key="8">
    <source>
        <dbReference type="EMBL" id="AWP02814.1"/>
    </source>
</evidence>
<feature type="region of interest" description="Disordered" evidence="6">
    <location>
        <begin position="29"/>
        <end position="202"/>
    </location>
</feature>
<feature type="compositionally biased region" description="Pro residues" evidence="6">
    <location>
        <begin position="119"/>
        <end position="130"/>
    </location>
</feature>
<dbReference type="KEGG" id="smau:118309267"/>
<feature type="domain" description="LIM zinc-binding" evidence="7">
    <location>
        <begin position="268"/>
        <end position="328"/>
    </location>
</feature>
<dbReference type="Bgee" id="ENSSMAG00000000132">
    <property type="expression patterns" value="Expressed in pharyngeal gill and 5 other cell types or tissues"/>
</dbReference>
<proteinExistence type="predicted"/>
<dbReference type="OMA" id="CEVCVIQ"/>
<dbReference type="PROSITE" id="PS00478">
    <property type="entry name" value="LIM_DOMAIN_1"/>
    <property type="match status" value="1"/>
</dbReference>
<dbReference type="PANTHER" id="PTHR24207:SF1">
    <property type="entry name" value="FILAMIN-BINDING LIM PROTEIN 1"/>
    <property type="match status" value="1"/>
</dbReference>
<feature type="compositionally biased region" description="Pro residues" evidence="6">
    <location>
        <begin position="152"/>
        <end position="170"/>
    </location>
</feature>
<dbReference type="FunFam" id="2.10.110.10:FF:000086">
    <property type="entry name" value="Filamin binding LIM protein 1"/>
    <property type="match status" value="1"/>
</dbReference>
<dbReference type="EMBL" id="CP026248">
    <property type="protein sequence ID" value="AWP02814.1"/>
    <property type="molecule type" value="Genomic_DNA"/>
</dbReference>
<dbReference type="SMART" id="SM00132">
    <property type="entry name" value="LIM"/>
    <property type="match status" value="3"/>
</dbReference>
<evidence type="ECO:0000256" key="6">
    <source>
        <dbReference type="SAM" id="MobiDB-lite"/>
    </source>
</evidence>
<feature type="compositionally biased region" description="Low complexity" evidence="6">
    <location>
        <begin position="131"/>
        <end position="151"/>
    </location>
</feature>
<sequence length="400" mass="43529">MASAAPPNRMVSSVFITLASPYRATVTQQQQPALQAHSAPARDMQHTAVRVSPSDSVPVLRHRKEEVLSSPESHGRVEKGRVHTGALAQASDPQSPKHAQPGRSRGLLQEDDRGAEEFLPPPPHPPPPPAAAAAAAALPSSLGAALPKESALPPPPAQTPPSHPLTPGQPPLNNREVETRTPSSGLKKGEHSHGIHKNGQDTIEESKEVCGFCRKPVALSEPAIEALNRTYHDGCFQCRSCHIPLAGKQYYNKAGTPLCEDCYQASLELCWACGEVITDHVIRALERAYHPSCFTCATCKQQIGEQAFAQGEVGEVYCLRDYYRKYAPKCNSCNKLIIPKEDGTDSYTVECLGRSYHENCYRCEVCVIQLSPEPNEHGCYPLDGRMLCKSCHLNLVSGQH</sequence>
<evidence type="ECO:0000256" key="2">
    <source>
        <dbReference type="ARBA" id="ARBA00022737"/>
    </source>
</evidence>
<evidence type="ECO:0000259" key="7">
    <source>
        <dbReference type="PROSITE" id="PS50023"/>
    </source>
</evidence>
<dbReference type="AlphaFoldDB" id="A0A2U9BFS1"/>
<dbReference type="GO" id="GO:0031005">
    <property type="term" value="F:filamin binding"/>
    <property type="evidence" value="ECO:0007669"/>
    <property type="project" value="TreeGrafter"/>
</dbReference>
<dbReference type="STRING" id="52904.ENSSMAP00000000190"/>
<dbReference type="GO" id="GO:0001725">
    <property type="term" value="C:stress fiber"/>
    <property type="evidence" value="ECO:0007669"/>
    <property type="project" value="TreeGrafter"/>
</dbReference>
<accession>A0A2U9BFS1</accession>
<dbReference type="GO" id="GO:0046872">
    <property type="term" value="F:metal ion binding"/>
    <property type="evidence" value="ECO:0007669"/>
    <property type="project" value="UniProtKB-KW"/>
</dbReference>
<feature type="domain" description="LIM zinc-binding" evidence="7">
    <location>
        <begin position="208"/>
        <end position="267"/>
    </location>
</feature>
<evidence type="ECO:0000313" key="10">
    <source>
        <dbReference type="Proteomes" id="UP000246464"/>
    </source>
</evidence>
<dbReference type="Pfam" id="PF00412">
    <property type="entry name" value="LIM"/>
    <property type="match status" value="3"/>
</dbReference>
<evidence type="ECO:0000313" key="9">
    <source>
        <dbReference type="Ensembl" id="ENSSMAP00000000190.1"/>
    </source>
</evidence>
<reference evidence="9" key="4">
    <citation type="submission" date="2025-05" db="UniProtKB">
        <authorList>
            <consortium name="Ensembl"/>
        </authorList>
    </citation>
    <scope>IDENTIFICATION</scope>
</reference>
<reference evidence="9" key="2">
    <citation type="submission" date="2020-05" db="EMBL/GenBank/DDBJ databases">
        <authorList>
            <person name="Moser M."/>
        </authorList>
    </citation>
    <scope>NUCLEOTIDE SEQUENCE [LARGE SCALE GENOMIC DNA]</scope>
</reference>
<dbReference type="InterPro" id="IPR001781">
    <property type="entry name" value="Znf_LIM"/>
</dbReference>
<dbReference type="Ensembl" id="ENSSMAT00000000195.2">
    <property type="protein sequence ID" value="ENSSMAP00000000190.1"/>
    <property type="gene ID" value="ENSSMAG00000000132.2"/>
</dbReference>
<dbReference type="Proteomes" id="UP000246464">
    <property type="component" value="Chromosome 6"/>
</dbReference>
<evidence type="ECO:0000256" key="5">
    <source>
        <dbReference type="PROSITE-ProRule" id="PRU00125"/>
    </source>
</evidence>
<dbReference type="GO" id="GO:0098609">
    <property type="term" value="P:cell-cell adhesion"/>
    <property type="evidence" value="ECO:0007669"/>
    <property type="project" value="TreeGrafter"/>
</dbReference>
<dbReference type="OrthoDB" id="25414at2759"/>
<keyword evidence="4 5" id="KW-0440">LIM domain</keyword>
<evidence type="ECO:0000256" key="3">
    <source>
        <dbReference type="ARBA" id="ARBA00022833"/>
    </source>
</evidence>
<organism evidence="8 10">
    <name type="scientific">Scophthalmus maximus</name>
    <name type="common">Turbot</name>
    <name type="synonym">Psetta maxima</name>
    <dbReference type="NCBI Taxonomy" id="52904"/>
    <lineage>
        <taxon>Eukaryota</taxon>
        <taxon>Metazoa</taxon>
        <taxon>Chordata</taxon>
        <taxon>Craniata</taxon>
        <taxon>Vertebrata</taxon>
        <taxon>Euteleostomi</taxon>
        <taxon>Actinopterygii</taxon>
        <taxon>Neopterygii</taxon>
        <taxon>Teleostei</taxon>
        <taxon>Neoteleostei</taxon>
        <taxon>Acanthomorphata</taxon>
        <taxon>Carangaria</taxon>
        <taxon>Pleuronectiformes</taxon>
        <taxon>Pleuronectoidei</taxon>
        <taxon>Scophthalmidae</taxon>
        <taxon>Scophthalmus</taxon>
    </lineage>
</organism>
<keyword evidence="2" id="KW-0677">Repeat</keyword>
<reference evidence="8 10" key="1">
    <citation type="submission" date="2017-12" db="EMBL/GenBank/DDBJ databases">
        <title>Integrating genomic resources of turbot (Scophthalmus maximus) in depth evaluation of genetic and physical mapping variation across individuals.</title>
        <authorList>
            <person name="Martinez P."/>
        </authorList>
    </citation>
    <scope>NUCLEOTIDE SEQUENCE [LARGE SCALE GENOMIC DNA]</scope>
</reference>
<dbReference type="PROSITE" id="PS50023">
    <property type="entry name" value="LIM_DOMAIN_2"/>
    <property type="match status" value="3"/>
</dbReference>
<dbReference type="Gene3D" id="2.10.110.10">
    <property type="entry name" value="Cysteine Rich Protein"/>
    <property type="match status" value="3"/>
</dbReference>
<reference evidence="9" key="3">
    <citation type="submission" date="2023-05" db="EMBL/GenBank/DDBJ databases">
        <title>High-quality long-read genome of Scophthalmus maximus.</title>
        <authorList>
            <person name="Lien S."/>
            <person name="Martinez P."/>
        </authorList>
    </citation>
    <scope>NUCLEOTIDE SEQUENCE [LARGE SCALE GENOMIC DNA]</scope>
</reference>
<name>A0A2U9BFS1_SCOMX</name>
<dbReference type="GeneTree" id="ENSGT00940000159003"/>
<evidence type="ECO:0000256" key="4">
    <source>
        <dbReference type="ARBA" id="ARBA00023038"/>
    </source>
</evidence>
<dbReference type="GO" id="GO:0005925">
    <property type="term" value="C:focal adhesion"/>
    <property type="evidence" value="ECO:0007669"/>
    <property type="project" value="TreeGrafter"/>
</dbReference>
<feature type="domain" description="LIM zinc-binding" evidence="7">
    <location>
        <begin position="329"/>
        <end position="398"/>
    </location>
</feature>
<protein>
    <submittedName>
        <fullName evidence="9">Filamin binding LIM protein 1</fullName>
    </submittedName>
    <submittedName>
        <fullName evidence="8">Putative filamin-binding LIM protein 1-like</fullName>
    </submittedName>
</protein>